<name>A0AAV5TF89_9BILA</name>
<dbReference type="Proteomes" id="UP001432027">
    <property type="component" value="Unassembled WGS sequence"/>
</dbReference>
<reference evidence="2" key="1">
    <citation type="submission" date="2023-10" db="EMBL/GenBank/DDBJ databases">
        <title>Genome assembly of Pristionchus species.</title>
        <authorList>
            <person name="Yoshida K."/>
            <person name="Sommer R.J."/>
        </authorList>
    </citation>
    <scope>NUCLEOTIDE SEQUENCE</scope>
    <source>
        <strain evidence="2">RS0144</strain>
    </source>
</reference>
<gene>
    <name evidence="2" type="ORF">PENTCL1PPCAC_14074</name>
</gene>
<dbReference type="InterPro" id="IPR029058">
    <property type="entry name" value="AB_hydrolase_fold"/>
</dbReference>
<dbReference type="Pfam" id="PF00135">
    <property type="entry name" value="COesterase"/>
    <property type="match status" value="1"/>
</dbReference>
<proteinExistence type="predicted"/>
<dbReference type="Gene3D" id="3.40.50.1820">
    <property type="entry name" value="alpha/beta hydrolase"/>
    <property type="match status" value="1"/>
</dbReference>
<organism evidence="2 3">
    <name type="scientific">Pristionchus entomophagus</name>
    <dbReference type="NCBI Taxonomy" id="358040"/>
    <lineage>
        <taxon>Eukaryota</taxon>
        <taxon>Metazoa</taxon>
        <taxon>Ecdysozoa</taxon>
        <taxon>Nematoda</taxon>
        <taxon>Chromadorea</taxon>
        <taxon>Rhabditida</taxon>
        <taxon>Rhabditina</taxon>
        <taxon>Diplogasteromorpha</taxon>
        <taxon>Diplogasteroidea</taxon>
        <taxon>Neodiplogasteridae</taxon>
        <taxon>Pristionchus</taxon>
    </lineage>
</organism>
<accession>A0AAV5TF89</accession>
<dbReference type="AlphaFoldDB" id="A0AAV5TF89"/>
<dbReference type="InterPro" id="IPR002018">
    <property type="entry name" value="CarbesteraseB"/>
</dbReference>
<protein>
    <recommendedName>
        <fullName evidence="1">Carboxylesterase type B domain-containing protein</fullName>
    </recommendedName>
</protein>
<feature type="non-terminal residue" evidence="2">
    <location>
        <position position="119"/>
    </location>
</feature>
<keyword evidence="3" id="KW-1185">Reference proteome</keyword>
<dbReference type="PROSITE" id="PS00941">
    <property type="entry name" value="CARBOXYLESTERASE_B_2"/>
    <property type="match status" value="1"/>
</dbReference>
<comment type="caution">
    <text evidence="2">The sequence shown here is derived from an EMBL/GenBank/DDBJ whole genome shotgun (WGS) entry which is preliminary data.</text>
</comment>
<dbReference type="PANTHER" id="PTHR44590:SF4">
    <property type="entry name" value="CARBOXYLIC ESTER HYDROLASE"/>
    <property type="match status" value="1"/>
</dbReference>
<dbReference type="SUPFAM" id="SSF53474">
    <property type="entry name" value="alpha/beta-Hydrolases"/>
    <property type="match status" value="1"/>
</dbReference>
<evidence type="ECO:0000259" key="1">
    <source>
        <dbReference type="Pfam" id="PF00135"/>
    </source>
</evidence>
<dbReference type="InterPro" id="IPR019819">
    <property type="entry name" value="Carboxylesterase_B_CS"/>
</dbReference>
<evidence type="ECO:0000313" key="2">
    <source>
        <dbReference type="EMBL" id="GMS91899.1"/>
    </source>
</evidence>
<evidence type="ECO:0000313" key="3">
    <source>
        <dbReference type="Proteomes" id="UP001432027"/>
    </source>
</evidence>
<feature type="non-terminal residue" evidence="2">
    <location>
        <position position="1"/>
    </location>
</feature>
<feature type="domain" description="Carboxylesterase type B" evidence="1">
    <location>
        <begin position="6"/>
        <end position="113"/>
    </location>
</feature>
<dbReference type="PANTHER" id="PTHR44590">
    <property type="entry name" value="CARBOXYLIC ESTER HYDROLASE-RELATED"/>
    <property type="match status" value="1"/>
</dbReference>
<sequence>VVHPATEDCLYLNIIAPNRSSVSSLSPILFFIHGGAFEIGNARMYGYEEFAEAYAKQGVVVVTIQYRIGVLGFLTLTASLTAQSMNGNYGMLDQVAALKFVHRNIKKLGSYPKCPPPPP</sequence>
<dbReference type="EMBL" id="BTSX01000004">
    <property type="protein sequence ID" value="GMS91899.1"/>
    <property type="molecule type" value="Genomic_DNA"/>
</dbReference>